<dbReference type="GO" id="GO:0003677">
    <property type="term" value="F:DNA binding"/>
    <property type="evidence" value="ECO:0007669"/>
    <property type="project" value="InterPro"/>
</dbReference>
<reference evidence="2 3" key="1">
    <citation type="journal article" date="2011" name="J. Microbiol.">
        <title>Bacillus kyonggiensis sp. nov., isolated from soil of a lettuce field.</title>
        <authorList>
            <person name="Dong K."/>
            <person name="Lee S."/>
        </authorList>
    </citation>
    <scope>NUCLEOTIDE SEQUENCE [LARGE SCALE GENOMIC DNA]</scope>
    <source>
        <strain evidence="2 3">NB22</strain>
    </source>
</reference>
<dbReference type="Gene3D" id="1.25.40.10">
    <property type="entry name" value="Tetratricopeptide repeat domain"/>
    <property type="match status" value="1"/>
</dbReference>
<dbReference type="SUPFAM" id="SSF48452">
    <property type="entry name" value="TPR-like"/>
    <property type="match status" value="1"/>
</dbReference>
<dbReference type="PROSITE" id="PS50943">
    <property type="entry name" value="HTH_CROC1"/>
    <property type="match status" value="1"/>
</dbReference>
<evidence type="ECO:0000313" key="2">
    <source>
        <dbReference type="EMBL" id="TKC14348.1"/>
    </source>
</evidence>
<gene>
    <name evidence="2" type="ORF">FA727_21540</name>
</gene>
<dbReference type="CDD" id="cd00093">
    <property type="entry name" value="HTH_XRE"/>
    <property type="match status" value="1"/>
</dbReference>
<dbReference type="InterPro" id="IPR010982">
    <property type="entry name" value="Lambda_DNA-bd_dom_sf"/>
</dbReference>
<comment type="caution">
    <text evidence="2">The sequence shown here is derived from an EMBL/GenBank/DDBJ whole genome shotgun (WGS) entry which is preliminary data.</text>
</comment>
<accession>A0A4U1CXH0</accession>
<dbReference type="InterPro" id="IPR011990">
    <property type="entry name" value="TPR-like_helical_dom_sf"/>
</dbReference>
<dbReference type="Gene3D" id="1.10.260.40">
    <property type="entry name" value="lambda repressor-like DNA-binding domains"/>
    <property type="match status" value="1"/>
</dbReference>
<organism evidence="2 3">
    <name type="scientific">Robertmurraya kyonggiensis</name>
    <dbReference type="NCBI Taxonomy" id="1037680"/>
    <lineage>
        <taxon>Bacteria</taxon>
        <taxon>Bacillati</taxon>
        <taxon>Bacillota</taxon>
        <taxon>Bacilli</taxon>
        <taxon>Bacillales</taxon>
        <taxon>Bacillaceae</taxon>
        <taxon>Robertmurraya</taxon>
    </lineage>
</organism>
<name>A0A4U1CXH0_9BACI</name>
<dbReference type="Proteomes" id="UP000307756">
    <property type="component" value="Unassembled WGS sequence"/>
</dbReference>
<dbReference type="SUPFAM" id="SSF47413">
    <property type="entry name" value="lambda repressor-like DNA-binding domains"/>
    <property type="match status" value="1"/>
</dbReference>
<sequence>MNIGSIIKYHRTLRSMTQSELCNGICSVSHLSKIENNNKEVDGHTLELLLERLELSKLYIEESYDSYLKLLEKFLQSMIYYEKNKANRIYTELLELEPLLTSTDLTFSYHLYKYRYYLLIEDLERAQQIKTFLSQFTSVFSQHESNLFKYLNALLYLYQAKYSDSLEILTCYAEDNSLSIKMQGEVFYYLSLTYSYLENSSMCVVYAEKAFQEYSKACNYIRQIHTQLLLSIHKTEIGLYSDAEQHFEHMLRNAPLIGEVQLLPTIYHNYAILLSNMKEYDQAMNYFRMAMEGFQSSEKYYVSLSSYTEILLILDEKREALNHIREIISNTGTEPLKKYNLIFTFHLLKLEQKEKKAIKWLENQVIPYLEKKNLMKDFIKYVRYLAEYYSDKNKEKALFFYGLLNKKEERFL</sequence>
<dbReference type="EMBL" id="SWBM01000009">
    <property type="protein sequence ID" value="TKC14348.1"/>
    <property type="molecule type" value="Genomic_DNA"/>
</dbReference>
<evidence type="ECO:0000259" key="1">
    <source>
        <dbReference type="PROSITE" id="PS50943"/>
    </source>
</evidence>
<dbReference type="SMART" id="SM00530">
    <property type="entry name" value="HTH_XRE"/>
    <property type="match status" value="1"/>
</dbReference>
<dbReference type="AlphaFoldDB" id="A0A4U1CXH0"/>
<protein>
    <recommendedName>
        <fullName evidence="1">HTH cro/C1-type domain-containing protein</fullName>
    </recommendedName>
</protein>
<dbReference type="OrthoDB" id="252257at2"/>
<keyword evidence="3" id="KW-1185">Reference proteome</keyword>
<dbReference type="RefSeq" id="WP_136833551.1">
    <property type="nucleotide sequence ID" value="NZ_SWBM01000009.1"/>
</dbReference>
<dbReference type="InterPro" id="IPR001387">
    <property type="entry name" value="Cro/C1-type_HTH"/>
</dbReference>
<dbReference type="Pfam" id="PF01381">
    <property type="entry name" value="HTH_3"/>
    <property type="match status" value="1"/>
</dbReference>
<feature type="domain" description="HTH cro/C1-type" evidence="1">
    <location>
        <begin position="7"/>
        <end position="60"/>
    </location>
</feature>
<proteinExistence type="predicted"/>
<evidence type="ECO:0000313" key="3">
    <source>
        <dbReference type="Proteomes" id="UP000307756"/>
    </source>
</evidence>